<reference evidence="5 7" key="2">
    <citation type="submission" date="2019-08" db="EMBL/GenBank/DDBJ databases">
        <title>In-depth cultivation of the pig gut microbiome towards novel bacterial diversity and tailored functional studies.</title>
        <authorList>
            <person name="Wylensek D."/>
            <person name="Hitch T.C.A."/>
            <person name="Clavel T."/>
        </authorList>
    </citation>
    <scope>NUCLEOTIDE SEQUENCE [LARGE SCALE GENOMIC DNA]</scope>
    <source>
        <strain evidence="5 7">WCA3-601-WT-6J</strain>
    </source>
</reference>
<organism evidence="4 6">
    <name type="scientific">Ruthenibacterium lactatiformans</name>
    <dbReference type="NCBI Taxonomy" id="1550024"/>
    <lineage>
        <taxon>Bacteria</taxon>
        <taxon>Bacillati</taxon>
        <taxon>Bacillota</taxon>
        <taxon>Clostridia</taxon>
        <taxon>Eubacteriales</taxon>
        <taxon>Oscillospiraceae</taxon>
        <taxon>Ruthenibacterium</taxon>
    </lineage>
</organism>
<dbReference type="Proteomes" id="UP000431913">
    <property type="component" value="Unassembled WGS sequence"/>
</dbReference>
<keyword evidence="2" id="KW-0378">Hydrolase</keyword>
<comment type="caution">
    <text evidence="4">The sequence shown here is derived from an EMBL/GenBank/DDBJ whole genome shotgun (WGS) entry which is preliminary data.</text>
</comment>
<dbReference type="AlphaFoldDB" id="A0A0D8IY56"/>
<protein>
    <submittedName>
        <fullName evidence="5">GPR endopeptidase</fullName>
    </submittedName>
</protein>
<dbReference type="GO" id="GO:0009847">
    <property type="term" value="P:spore germination"/>
    <property type="evidence" value="ECO:0007669"/>
    <property type="project" value="InterPro"/>
</dbReference>
<accession>A0A0D8IY56</accession>
<dbReference type="EMBL" id="VUNJ01000008">
    <property type="protein sequence ID" value="MST92079.1"/>
    <property type="molecule type" value="Genomic_DNA"/>
</dbReference>
<proteinExistence type="predicted"/>
<keyword evidence="3" id="KW-0865">Zymogen</keyword>
<dbReference type="EMBL" id="JXXK01000015">
    <property type="protein sequence ID" value="KJF39617.1"/>
    <property type="molecule type" value="Genomic_DNA"/>
</dbReference>
<evidence type="ECO:0000256" key="1">
    <source>
        <dbReference type="ARBA" id="ARBA00022670"/>
    </source>
</evidence>
<dbReference type="GeneID" id="42857160"/>
<evidence type="ECO:0000313" key="4">
    <source>
        <dbReference type="EMBL" id="KJF39617.1"/>
    </source>
</evidence>
<dbReference type="SUPFAM" id="SSF53163">
    <property type="entry name" value="HybD-like"/>
    <property type="match status" value="1"/>
</dbReference>
<dbReference type="GO" id="GO:0008233">
    <property type="term" value="F:peptidase activity"/>
    <property type="evidence" value="ECO:0007669"/>
    <property type="project" value="UniProtKB-KW"/>
</dbReference>
<sequence length="266" mass="27968">MAVYTDIAAELYPESRGSVPRGVKTFTATASGIGLTRVEIERSGLRRPKGRYITLDMPQFAAIDDRNEAYVWAIASQLRALLPKEGLVLVAGVGNRAVTADALGPETADRVFVTRHLCEHPDAGDDVALRPVAAFSPGVEGNTGLATAELLQSVVRRLEPAAVVCVDSLCTSDVRRLGCSVQLSTAGLSPHTAPPLTQQTLGVPVVAVGVPTVMEADTMLGAKRPLVVTPKDIDAIIRRGATLLALAINKALQPALSVGELTFLTS</sequence>
<keyword evidence="1" id="KW-0645">Protease</keyword>
<dbReference type="Gene3D" id="3.40.50.1450">
    <property type="entry name" value="HybD-like"/>
    <property type="match status" value="1"/>
</dbReference>
<dbReference type="Pfam" id="PF03418">
    <property type="entry name" value="Peptidase_A25"/>
    <property type="match status" value="1"/>
</dbReference>
<keyword evidence="6" id="KW-1185">Reference proteome</keyword>
<dbReference type="Proteomes" id="UP000032483">
    <property type="component" value="Unassembled WGS sequence"/>
</dbReference>
<evidence type="ECO:0000313" key="5">
    <source>
        <dbReference type="EMBL" id="MST92079.1"/>
    </source>
</evidence>
<evidence type="ECO:0000313" key="6">
    <source>
        <dbReference type="Proteomes" id="UP000032483"/>
    </source>
</evidence>
<dbReference type="NCBIfam" id="TIGR01441">
    <property type="entry name" value="GPR"/>
    <property type="match status" value="1"/>
</dbReference>
<evidence type="ECO:0000256" key="2">
    <source>
        <dbReference type="ARBA" id="ARBA00022801"/>
    </source>
</evidence>
<gene>
    <name evidence="5" type="ORF">FYJ76_09045</name>
    <name evidence="4" type="ORF">TQ39_11265</name>
</gene>
<name>A0A0D8IY56_9FIRM</name>
<reference evidence="4" key="1">
    <citation type="submission" date="2015-02" db="EMBL/GenBank/DDBJ databases">
        <title>A novel member of the family Ruminococcaceae isolated from human feces.</title>
        <authorList>
            <person name="Shkoporov A.N."/>
            <person name="Chaplin A.V."/>
            <person name="Motuzova O.V."/>
            <person name="Kafarskaia L.I."/>
            <person name="Khokhlova E.V."/>
            <person name="Efimov B.A."/>
        </authorList>
    </citation>
    <scope>NUCLEOTIDE SEQUENCE [LARGE SCALE GENOMIC DNA]</scope>
    <source>
        <strain evidence="4">585-1</strain>
    </source>
</reference>
<dbReference type="RefSeq" id="WP_009326164.1">
    <property type="nucleotide sequence ID" value="NZ_CAOJUJ010000006.1"/>
</dbReference>
<evidence type="ECO:0000256" key="3">
    <source>
        <dbReference type="ARBA" id="ARBA00023145"/>
    </source>
</evidence>
<dbReference type="InterPro" id="IPR005080">
    <property type="entry name" value="Peptidase_A25"/>
</dbReference>
<dbReference type="InterPro" id="IPR023430">
    <property type="entry name" value="Pept_HybD-like_dom_sf"/>
</dbReference>
<evidence type="ECO:0000313" key="7">
    <source>
        <dbReference type="Proteomes" id="UP000431913"/>
    </source>
</evidence>
<dbReference type="GO" id="GO:0006508">
    <property type="term" value="P:proteolysis"/>
    <property type="evidence" value="ECO:0007669"/>
    <property type="project" value="UniProtKB-KW"/>
</dbReference>